<dbReference type="AlphaFoldDB" id="A0A7C3IIU1"/>
<protein>
    <submittedName>
        <fullName evidence="2">DUF4037 domain-containing protein</fullName>
    </submittedName>
</protein>
<accession>A0A7C3IIU1</accession>
<name>A0A7C3IIU1_9SPIR</name>
<organism evidence="2">
    <name type="scientific">Gracilinema caldarium</name>
    <dbReference type="NCBI Taxonomy" id="215591"/>
    <lineage>
        <taxon>Bacteria</taxon>
        <taxon>Pseudomonadati</taxon>
        <taxon>Spirochaetota</taxon>
        <taxon>Spirochaetia</taxon>
        <taxon>Spirochaetales</taxon>
        <taxon>Breznakiellaceae</taxon>
        <taxon>Gracilinema</taxon>
    </lineage>
</organism>
<gene>
    <name evidence="2" type="ORF">ENS59_02900</name>
</gene>
<dbReference type="Pfam" id="PF13228">
    <property type="entry name" value="DUF4037"/>
    <property type="match status" value="1"/>
</dbReference>
<sequence length="259" mass="29856">MKHKTKLLVDRLVGTISSWPTIECISLNEAATPDTLDPYFALILDVYYRDRIPSADERASAYGSDVVAFETSSQTNKDRFLIGDYPIRIEYKDVKKIDELVTIADSQVDHLWLIKDSGTYGFYRLAHGDILYQKNSWIQDVRSRLKHLGDAFWLQMREAHQSKMEHFLSDLGAALIQGDHFHYLISSAGFIKNACEVLFCINHRFEPSHRGFYEQVIKLPILPDEFVSRFESFLANDREMTAERKYALAQLIARSIIAL</sequence>
<evidence type="ECO:0000313" key="2">
    <source>
        <dbReference type="EMBL" id="HFH28445.1"/>
    </source>
</evidence>
<reference evidence="2" key="1">
    <citation type="journal article" date="2020" name="mSystems">
        <title>Genome- and Community-Level Interaction Insights into Carbon Utilization and Element Cycling Functions of Hydrothermarchaeota in Hydrothermal Sediment.</title>
        <authorList>
            <person name="Zhou Z."/>
            <person name="Liu Y."/>
            <person name="Xu W."/>
            <person name="Pan J."/>
            <person name="Luo Z.H."/>
            <person name="Li M."/>
        </authorList>
    </citation>
    <scope>NUCLEOTIDE SEQUENCE [LARGE SCALE GENOMIC DNA]</scope>
    <source>
        <strain evidence="2">SpSt-503</strain>
    </source>
</reference>
<dbReference type="InterPro" id="IPR025117">
    <property type="entry name" value="DUF4037"/>
</dbReference>
<dbReference type="EMBL" id="DSVL01000086">
    <property type="protein sequence ID" value="HFH28445.1"/>
    <property type="molecule type" value="Genomic_DNA"/>
</dbReference>
<proteinExistence type="predicted"/>
<evidence type="ECO:0000259" key="1">
    <source>
        <dbReference type="Pfam" id="PF13228"/>
    </source>
</evidence>
<comment type="caution">
    <text evidence="2">The sequence shown here is derived from an EMBL/GenBank/DDBJ whole genome shotgun (WGS) entry which is preliminary data.</text>
</comment>
<feature type="domain" description="DUF4037" evidence="1">
    <location>
        <begin position="125"/>
        <end position="208"/>
    </location>
</feature>